<evidence type="ECO:0000313" key="4">
    <source>
        <dbReference type="EMBL" id="MEY1661218.1"/>
    </source>
</evidence>
<name>A0ABV4AFE3_9GAMM</name>
<dbReference type="InterPro" id="IPR036767">
    <property type="entry name" value="ApaG_sf"/>
</dbReference>
<accession>A0ABV4AFE3</accession>
<organism evidence="4 5">
    <name type="scientific">Isoalcanivorax beigongshangi</name>
    <dbReference type="NCBI Taxonomy" id="3238810"/>
    <lineage>
        <taxon>Bacteria</taxon>
        <taxon>Pseudomonadati</taxon>
        <taxon>Pseudomonadota</taxon>
        <taxon>Gammaproteobacteria</taxon>
        <taxon>Oceanospirillales</taxon>
        <taxon>Alcanivoracaceae</taxon>
        <taxon>Isoalcanivorax</taxon>
    </lineage>
</organism>
<dbReference type="Gene3D" id="2.60.40.1470">
    <property type="entry name" value="ApaG domain"/>
    <property type="match status" value="1"/>
</dbReference>
<dbReference type="Proteomes" id="UP001562065">
    <property type="component" value="Unassembled WGS sequence"/>
</dbReference>
<evidence type="ECO:0000313" key="5">
    <source>
        <dbReference type="Proteomes" id="UP001562065"/>
    </source>
</evidence>
<reference evidence="4 5" key="1">
    <citation type="submission" date="2024-07" db="EMBL/GenBank/DDBJ databases">
        <authorList>
            <person name="Ren Q."/>
        </authorList>
    </citation>
    <scope>NUCLEOTIDE SEQUENCE [LARGE SCALE GENOMIC DNA]</scope>
    <source>
        <strain evidence="4 5">REN37</strain>
    </source>
</reference>
<keyword evidence="5" id="KW-1185">Reference proteome</keyword>
<evidence type="ECO:0000259" key="3">
    <source>
        <dbReference type="PROSITE" id="PS51087"/>
    </source>
</evidence>
<dbReference type="InterPro" id="IPR023065">
    <property type="entry name" value="Uncharacterised_ApaG"/>
</dbReference>
<dbReference type="PROSITE" id="PS51087">
    <property type="entry name" value="APAG"/>
    <property type="match status" value="1"/>
</dbReference>
<sequence length="131" mass="14297">MNHAADPAQVYAIDVTTVAEFLAEQSDDDAERYVFAYHITVTNNGSLPAKLLTRHWIITDGDEQVQEVHGEGVVGEHPHLAPGDAFAYTSVAILPTPFGTMQGSYQMLADDGHYFDAAIAPFTLARPLMLH</sequence>
<dbReference type="Pfam" id="PF04379">
    <property type="entry name" value="DUF525"/>
    <property type="match status" value="1"/>
</dbReference>
<dbReference type="SUPFAM" id="SSF110069">
    <property type="entry name" value="ApaG-like"/>
    <property type="match status" value="1"/>
</dbReference>
<proteinExistence type="inferred from homology"/>
<dbReference type="InterPro" id="IPR007474">
    <property type="entry name" value="ApaG_domain"/>
</dbReference>
<evidence type="ECO:0000256" key="2">
    <source>
        <dbReference type="HAMAP-Rule" id="MF_00791"/>
    </source>
</evidence>
<protein>
    <recommendedName>
        <fullName evidence="1 2">Protein ApaG</fullName>
    </recommendedName>
</protein>
<dbReference type="HAMAP" id="MF_00791">
    <property type="entry name" value="ApaG"/>
    <property type="match status" value="1"/>
</dbReference>
<dbReference type="NCBIfam" id="NF003967">
    <property type="entry name" value="PRK05461.1"/>
    <property type="match status" value="1"/>
</dbReference>
<feature type="domain" description="ApaG" evidence="3">
    <location>
        <begin position="7"/>
        <end position="131"/>
    </location>
</feature>
<comment type="caution">
    <text evidence="4">The sequence shown here is derived from an EMBL/GenBank/DDBJ whole genome shotgun (WGS) entry which is preliminary data.</text>
</comment>
<dbReference type="RefSeq" id="WP_369454468.1">
    <property type="nucleotide sequence ID" value="NZ_JBGCUO010000001.1"/>
</dbReference>
<dbReference type="EMBL" id="JBGCUO010000001">
    <property type="protein sequence ID" value="MEY1661218.1"/>
    <property type="molecule type" value="Genomic_DNA"/>
</dbReference>
<gene>
    <name evidence="2 4" type="primary">apaG</name>
    <name evidence="4" type="ORF">AB5I84_03550</name>
</gene>
<dbReference type="PANTHER" id="PTHR14289:SF16">
    <property type="entry name" value="POLYMERASE DELTA-INTERACTING PROTEIN 2"/>
    <property type="match status" value="1"/>
</dbReference>
<dbReference type="PANTHER" id="PTHR14289">
    <property type="entry name" value="F-BOX ONLY PROTEIN 3"/>
    <property type="match status" value="1"/>
</dbReference>
<evidence type="ECO:0000256" key="1">
    <source>
        <dbReference type="ARBA" id="ARBA00017693"/>
    </source>
</evidence>